<evidence type="ECO:0000313" key="3">
    <source>
        <dbReference type="Proteomes" id="UP000237105"/>
    </source>
</evidence>
<dbReference type="EMBL" id="JXTB01000375">
    <property type="protein sequence ID" value="PON43241.1"/>
    <property type="molecule type" value="Genomic_DNA"/>
</dbReference>
<comment type="caution">
    <text evidence="2">The sequence shown here is derived from an EMBL/GenBank/DDBJ whole genome shotgun (WGS) entry which is preliminary data.</text>
</comment>
<gene>
    <name evidence="2" type="ORF">PanWU01x14_275840</name>
</gene>
<dbReference type="AlphaFoldDB" id="A0A2P5B377"/>
<organism evidence="2 3">
    <name type="scientific">Parasponia andersonii</name>
    <name type="common">Sponia andersonii</name>
    <dbReference type="NCBI Taxonomy" id="3476"/>
    <lineage>
        <taxon>Eukaryota</taxon>
        <taxon>Viridiplantae</taxon>
        <taxon>Streptophyta</taxon>
        <taxon>Embryophyta</taxon>
        <taxon>Tracheophyta</taxon>
        <taxon>Spermatophyta</taxon>
        <taxon>Magnoliopsida</taxon>
        <taxon>eudicotyledons</taxon>
        <taxon>Gunneridae</taxon>
        <taxon>Pentapetalae</taxon>
        <taxon>rosids</taxon>
        <taxon>fabids</taxon>
        <taxon>Rosales</taxon>
        <taxon>Cannabaceae</taxon>
        <taxon>Parasponia</taxon>
    </lineage>
</organism>
<evidence type="ECO:0000256" key="1">
    <source>
        <dbReference type="SAM" id="MobiDB-lite"/>
    </source>
</evidence>
<dbReference type="Proteomes" id="UP000237105">
    <property type="component" value="Unassembled WGS sequence"/>
</dbReference>
<accession>A0A2P5B377</accession>
<feature type="region of interest" description="Disordered" evidence="1">
    <location>
        <begin position="1"/>
        <end position="20"/>
    </location>
</feature>
<protein>
    <submittedName>
        <fullName evidence="2">Uncharacterized protein</fullName>
    </submittedName>
</protein>
<sequence length="32" mass="3487">MDGLKVQPVRWNGSGAGKGARRSNFKILKVES</sequence>
<reference evidence="3" key="1">
    <citation type="submission" date="2016-06" db="EMBL/GenBank/DDBJ databases">
        <title>Parallel loss of symbiosis genes in relatives of nitrogen-fixing non-legume Parasponia.</title>
        <authorList>
            <person name="Van Velzen R."/>
            <person name="Holmer R."/>
            <person name="Bu F."/>
            <person name="Rutten L."/>
            <person name="Van Zeijl A."/>
            <person name="Liu W."/>
            <person name="Santuari L."/>
            <person name="Cao Q."/>
            <person name="Sharma T."/>
            <person name="Shen D."/>
            <person name="Roswanjaya Y."/>
            <person name="Wardhani T."/>
            <person name="Kalhor M.S."/>
            <person name="Jansen J."/>
            <person name="Van den Hoogen J."/>
            <person name="Gungor B."/>
            <person name="Hartog M."/>
            <person name="Hontelez J."/>
            <person name="Verver J."/>
            <person name="Yang W.-C."/>
            <person name="Schijlen E."/>
            <person name="Repin R."/>
            <person name="Schilthuizen M."/>
            <person name="Schranz E."/>
            <person name="Heidstra R."/>
            <person name="Miyata K."/>
            <person name="Fedorova E."/>
            <person name="Kohlen W."/>
            <person name="Bisseling T."/>
            <person name="Smit S."/>
            <person name="Geurts R."/>
        </authorList>
    </citation>
    <scope>NUCLEOTIDE SEQUENCE [LARGE SCALE GENOMIC DNA]</scope>
    <source>
        <strain evidence="3">cv. WU1-14</strain>
    </source>
</reference>
<keyword evidence="3" id="KW-1185">Reference proteome</keyword>
<evidence type="ECO:0000313" key="2">
    <source>
        <dbReference type="EMBL" id="PON43241.1"/>
    </source>
</evidence>
<proteinExistence type="predicted"/>
<name>A0A2P5B377_PARAD</name>